<dbReference type="PROSITE" id="PS50943">
    <property type="entry name" value="HTH_CROC1"/>
    <property type="match status" value="1"/>
</dbReference>
<dbReference type="HOGENOM" id="CLU_1591792_0_0_10"/>
<gene>
    <name evidence="3" type="ordered locus">Cycma_0095</name>
</gene>
<evidence type="ECO:0000256" key="1">
    <source>
        <dbReference type="SAM" id="MobiDB-lite"/>
    </source>
</evidence>
<keyword evidence="4" id="KW-1185">Reference proteome</keyword>
<evidence type="ECO:0000313" key="3">
    <source>
        <dbReference type="EMBL" id="AEL23879.1"/>
    </source>
</evidence>
<name>G0J0G3_CYCMS</name>
<dbReference type="SUPFAM" id="SSF47413">
    <property type="entry name" value="lambda repressor-like DNA-binding domains"/>
    <property type="match status" value="1"/>
</dbReference>
<dbReference type="eggNOG" id="COG3093">
    <property type="taxonomic scope" value="Bacteria"/>
</dbReference>
<dbReference type="KEGG" id="cmr:Cycma_0095"/>
<dbReference type="STRING" id="880070.Cycma_0095"/>
<protein>
    <submittedName>
        <fullName evidence="3">Helix-turn-helix domain protein</fullName>
    </submittedName>
</protein>
<sequence>MDFSFRLQQLIEYLDITSYRLSKEIGTSEAVISNARSGRNKPSYDLISKILNKYKVISAEWLLLGEGDMLKNGGDSSNTPSFNEPLNNYSIPLKDNSPPPLPSKQGKNYTQKLHPTLHPTQEKCRICDEKERVIAQQSEVINALKKVVSQMEMRLHDYDVKRKKNAG</sequence>
<dbReference type="Gene3D" id="1.10.260.40">
    <property type="entry name" value="lambda repressor-like DNA-binding domains"/>
    <property type="match status" value="1"/>
</dbReference>
<feature type="region of interest" description="Disordered" evidence="1">
    <location>
        <begin position="73"/>
        <end position="117"/>
    </location>
</feature>
<feature type="domain" description="HTH cro/C1-type" evidence="2">
    <location>
        <begin position="7"/>
        <end position="62"/>
    </location>
</feature>
<organism evidence="3 4">
    <name type="scientific">Cyclobacterium marinum (strain ATCC 25205 / DSM 745 / LMG 13164 / NCIMB 1802)</name>
    <name type="common">Flectobacillus marinus</name>
    <dbReference type="NCBI Taxonomy" id="880070"/>
    <lineage>
        <taxon>Bacteria</taxon>
        <taxon>Pseudomonadati</taxon>
        <taxon>Bacteroidota</taxon>
        <taxon>Cytophagia</taxon>
        <taxon>Cytophagales</taxon>
        <taxon>Cyclobacteriaceae</taxon>
        <taxon>Cyclobacterium</taxon>
    </lineage>
</organism>
<dbReference type="EMBL" id="CP002955">
    <property type="protein sequence ID" value="AEL23879.1"/>
    <property type="molecule type" value="Genomic_DNA"/>
</dbReference>
<dbReference type="Proteomes" id="UP000001635">
    <property type="component" value="Chromosome"/>
</dbReference>
<accession>G0J0G3</accession>
<reference evidence="4" key="1">
    <citation type="submission" date="2011-07" db="EMBL/GenBank/DDBJ databases">
        <title>The complete genome of Cyclobacterium marinum DSM 745.</title>
        <authorList>
            <person name="Lucas S."/>
            <person name="Han J."/>
            <person name="Lapidus A."/>
            <person name="Bruce D."/>
            <person name="Goodwin L."/>
            <person name="Pitluck S."/>
            <person name="Peters L."/>
            <person name="Kyrpides N."/>
            <person name="Mavromatis K."/>
            <person name="Ivanova N."/>
            <person name="Ovchinnikova G."/>
            <person name="Chertkov O."/>
            <person name="Detter J.C."/>
            <person name="Tapia R."/>
            <person name="Han C."/>
            <person name="Land M."/>
            <person name="Hauser L."/>
            <person name="Markowitz V."/>
            <person name="Cheng J.-F."/>
            <person name="Hugenholtz P."/>
            <person name="Woyke T."/>
            <person name="Wu D."/>
            <person name="Tindall B."/>
            <person name="Schuetze A."/>
            <person name="Brambilla E."/>
            <person name="Klenk H.-P."/>
            <person name="Eisen J.A."/>
        </authorList>
    </citation>
    <scope>NUCLEOTIDE SEQUENCE [LARGE SCALE GENOMIC DNA]</scope>
    <source>
        <strain evidence="4">ATCC 25205 / DSM 745 / LMG 13164 / NCIMB 1802</strain>
    </source>
</reference>
<dbReference type="RefSeq" id="WP_014018178.1">
    <property type="nucleotide sequence ID" value="NC_015914.1"/>
</dbReference>
<dbReference type="CDD" id="cd00093">
    <property type="entry name" value="HTH_XRE"/>
    <property type="match status" value="1"/>
</dbReference>
<dbReference type="OrthoDB" id="839492at2"/>
<dbReference type="InterPro" id="IPR010982">
    <property type="entry name" value="Lambda_DNA-bd_dom_sf"/>
</dbReference>
<evidence type="ECO:0000259" key="2">
    <source>
        <dbReference type="PROSITE" id="PS50943"/>
    </source>
</evidence>
<evidence type="ECO:0000313" key="4">
    <source>
        <dbReference type="Proteomes" id="UP000001635"/>
    </source>
</evidence>
<feature type="compositionally biased region" description="Polar residues" evidence="1">
    <location>
        <begin position="74"/>
        <end position="90"/>
    </location>
</feature>
<dbReference type="AlphaFoldDB" id="G0J0G3"/>
<dbReference type="GO" id="GO:0003677">
    <property type="term" value="F:DNA binding"/>
    <property type="evidence" value="ECO:0007669"/>
    <property type="project" value="InterPro"/>
</dbReference>
<proteinExistence type="predicted"/>
<dbReference type="InterPro" id="IPR001387">
    <property type="entry name" value="Cro/C1-type_HTH"/>
</dbReference>